<dbReference type="PANTHER" id="PTHR14027:SF2">
    <property type="entry name" value="RNA POLYMERASE-ASSOCIATED PROTEIN CTR9 HOMOLOG"/>
    <property type="match status" value="1"/>
</dbReference>
<dbReference type="SUPFAM" id="SSF48452">
    <property type="entry name" value="TPR-like"/>
    <property type="match status" value="1"/>
</dbReference>
<evidence type="ECO:0000256" key="3">
    <source>
        <dbReference type="PROSITE-ProRule" id="PRU00339"/>
    </source>
</evidence>
<evidence type="ECO:0000313" key="6">
    <source>
        <dbReference type="Proteomes" id="UP001061361"/>
    </source>
</evidence>
<evidence type="ECO:0000313" key="5">
    <source>
        <dbReference type="EMBL" id="BDQ34603.1"/>
    </source>
</evidence>
<dbReference type="SMART" id="SM00028">
    <property type="entry name" value="TPR"/>
    <property type="match status" value="3"/>
</dbReference>
<evidence type="ECO:0008006" key="7">
    <source>
        <dbReference type="Google" id="ProtNLM"/>
    </source>
</evidence>
<dbReference type="Proteomes" id="UP001061361">
    <property type="component" value="Chromosome"/>
</dbReference>
<feature type="region of interest" description="Disordered" evidence="4">
    <location>
        <begin position="1"/>
        <end position="45"/>
    </location>
</feature>
<evidence type="ECO:0000256" key="2">
    <source>
        <dbReference type="ARBA" id="ARBA00022803"/>
    </source>
</evidence>
<feature type="repeat" description="TPR" evidence="3">
    <location>
        <begin position="206"/>
        <end position="239"/>
    </location>
</feature>
<dbReference type="RefSeq" id="WP_264981502.1">
    <property type="nucleotide sequence ID" value="NZ_AP026708.1"/>
</dbReference>
<gene>
    <name evidence="5" type="ORF">JCM14722_21450</name>
</gene>
<dbReference type="InterPro" id="IPR031101">
    <property type="entry name" value="Ctr9"/>
</dbReference>
<keyword evidence="1" id="KW-0677">Repeat</keyword>
<feature type="compositionally biased region" description="Basic and acidic residues" evidence="4">
    <location>
        <begin position="26"/>
        <end position="45"/>
    </location>
</feature>
<feature type="compositionally biased region" description="Basic and acidic residues" evidence="4">
    <location>
        <begin position="1"/>
        <end position="11"/>
    </location>
</feature>
<keyword evidence="2 3" id="KW-0802">TPR repeat</keyword>
<feature type="repeat" description="TPR" evidence="3">
    <location>
        <begin position="240"/>
        <end position="273"/>
    </location>
</feature>
<protein>
    <recommendedName>
        <fullName evidence="7">Tetratricopeptide repeat protein</fullName>
    </recommendedName>
</protein>
<dbReference type="Gene3D" id="1.25.40.10">
    <property type="entry name" value="Tetratricopeptide repeat domain"/>
    <property type="match status" value="1"/>
</dbReference>
<feature type="repeat" description="TPR" evidence="3">
    <location>
        <begin position="168"/>
        <end position="201"/>
    </location>
</feature>
<sequence length="295" mass="33406">MTNKDNGRSDDGISIALAPQTPPKTGGHEPRPEREPSSSAGKEREKIYGVFSTELVAMVGTGTTKRKDVKRALWFAEEITPEDGGEPVIQVQPVNNKNVPSGNKKTVPMSEFLADYTPEFEYYQTVVFPKMKELDATIRHAEEQRDKGAYYSAQFGFEAALEFDERNVRANFGLGLTYIARGDTDKAADIFKQVVALDAAFTPEHKHLFNEFGINLRKSRLFDQAVEYYTRALEMTRDDENLYYNIARAHFERGDRDSCRESLVKALELKPDFEAAQEFLAHLDKQEPHPDVSLD</sequence>
<reference evidence="5" key="1">
    <citation type="submission" date="2022-08" db="EMBL/GenBank/DDBJ databases">
        <title>Genome Sequence of the sulphate-reducing bacterium, Pseudodesulfovibrio portus JCM14722.</title>
        <authorList>
            <person name="Kondo R."/>
            <person name="Kataoka T."/>
        </authorList>
    </citation>
    <scope>NUCLEOTIDE SEQUENCE</scope>
    <source>
        <strain evidence="5">JCM 14722</strain>
    </source>
</reference>
<evidence type="ECO:0000256" key="4">
    <source>
        <dbReference type="SAM" id="MobiDB-lite"/>
    </source>
</evidence>
<accession>A0ABM8ASY2</accession>
<dbReference type="Pfam" id="PF14559">
    <property type="entry name" value="TPR_19"/>
    <property type="match status" value="1"/>
</dbReference>
<dbReference type="Pfam" id="PF13432">
    <property type="entry name" value="TPR_16"/>
    <property type="match status" value="1"/>
</dbReference>
<dbReference type="InterPro" id="IPR019734">
    <property type="entry name" value="TPR_rpt"/>
</dbReference>
<keyword evidence="6" id="KW-1185">Reference proteome</keyword>
<proteinExistence type="predicted"/>
<dbReference type="PANTHER" id="PTHR14027">
    <property type="entry name" value="RNA POLYMERASE-ASSOCIATED PROTEIN CTR9"/>
    <property type="match status" value="1"/>
</dbReference>
<dbReference type="EMBL" id="AP026708">
    <property type="protein sequence ID" value="BDQ34603.1"/>
    <property type="molecule type" value="Genomic_DNA"/>
</dbReference>
<organism evidence="5 6">
    <name type="scientific">Pseudodesulfovibrio portus</name>
    <dbReference type="NCBI Taxonomy" id="231439"/>
    <lineage>
        <taxon>Bacteria</taxon>
        <taxon>Pseudomonadati</taxon>
        <taxon>Thermodesulfobacteriota</taxon>
        <taxon>Desulfovibrionia</taxon>
        <taxon>Desulfovibrionales</taxon>
        <taxon>Desulfovibrionaceae</taxon>
    </lineage>
</organism>
<name>A0ABM8ASY2_9BACT</name>
<dbReference type="PROSITE" id="PS50005">
    <property type="entry name" value="TPR"/>
    <property type="match status" value="3"/>
</dbReference>
<evidence type="ECO:0000256" key="1">
    <source>
        <dbReference type="ARBA" id="ARBA00022737"/>
    </source>
</evidence>
<dbReference type="InterPro" id="IPR011990">
    <property type="entry name" value="TPR-like_helical_dom_sf"/>
</dbReference>